<accession>A0A8G2EY44</accession>
<reference evidence="1 2" key="1">
    <citation type="submission" date="2016-10" db="EMBL/GenBank/DDBJ databases">
        <authorList>
            <person name="Varghese N."/>
            <person name="Submissions S."/>
        </authorList>
    </citation>
    <scope>NUCLEOTIDE SEQUENCE [LARGE SCALE GENOMIC DNA]</scope>
    <source>
        <strain evidence="1 2">DSM 18839</strain>
    </source>
</reference>
<dbReference type="AlphaFoldDB" id="A0A8G2EY44"/>
<evidence type="ECO:0000313" key="1">
    <source>
        <dbReference type="EMBL" id="SDF45099.1"/>
    </source>
</evidence>
<sequence length="257" mass="28153">MQADEELAPRLPSFAGKLYPLGRCLEIRDAVFAALVARIQQPDSAATRALHGFIAEGGVGGKIWGVLRESYFQNAIQLGPLYVDVANDTVTVTKPKIEILPMESAGMVPVASLAHFATIARRYWGVEIYRNTVFPALAPYYPMICVSETGAAWIEPGSGQVTTLIRRQRMMPALRFLSALALPPDDRVRALYQIKSTSTDALIRAEGDPVAMVEQARAQGRYRDPAYLAACRASRDAIIAHFRGSEPTKPWNLDGPP</sequence>
<comment type="caution">
    <text evidence="1">The sequence shown here is derived from an EMBL/GenBank/DDBJ whole genome shotgun (WGS) entry which is preliminary data.</text>
</comment>
<protein>
    <submittedName>
        <fullName evidence="1">Uncharacterized protein</fullName>
    </submittedName>
</protein>
<dbReference type="EMBL" id="FNBW01000003">
    <property type="protein sequence ID" value="SDF45099.1"/>
    <property type="molecule type" value="Genomic_DNA"/>
</dbReference>
<proteinExistence type="predicted"/>
<organism evidence="1 2">
    <name type="scientific">Thalassobaculum litoreum DSM 18839</name>
    <dbReference type="NCBI Taxonomy" id="1123362"/>
    <lineage>
        <taxon>Bacteria</taxon>
        <taxon>Pseudomonadati</taxon>
        <taxon>Pseudomonadota</taxon>
        <taxon>Alphaproteobacteria</taxon>
        <taxon>Rhodospirillales</taxon>
        <taxon>Thalassobaculaceae</taxon>
        <taxon>Thalassobaculum</taxon>
    </lineage>
</organism>
<evidence type="ECO:0000313" key="2">
    <source>
        <dbReference type="Proteomes" id="UP000198615"/>
    </source>
</evidence>
<name>A0A8G2EY44_9PROT</name>
<gene>
    <name evidence="1" type="ORF">SAMN05660686_01409</name>
</gene>
<dbReference type="Proteomes" id="UP000198615">
    <property type="component" value="Unassembled WGS sequence"/>
</dbReference>
<keyword evidence="2" id="KW-1185">Reference proteome</keyword>